<evidence type="ECO:0000313" key="2">
    <source>
        <dbReference type="Proteomes" id="UP001165667"/>
    </source>
</evidence>
<name>A0AA42CL41_9HYPH</name>
<keyword evidence="2" id="KW-1185">Reference proteome</keyword>
<dbReference type="Proteomes" id="UP001165667">
    <property type="component" value="Unassembled WGS sequence"/>
</dbReference>
<dbReference type="EMBL" id="JAMOIM010000023">
    <property type="protein sequence ID" value="MCW6511224.1"/>
    <property type="molecule type" value="Genomic_DNA"/>
</dbReference>
<feature type="non-terminal residue" evidence="1">
    <location>
        <position position="1"/>
    </location>
</feature>
<sequence>PSYNWRLFDSCCESSARKRYDFGQTLRLAIKHPDYVTAIITQNGYASVGQSVLGALGDLSARADTGHCDAVRVSLSDEAIRFQHEHGAPR</sequence>
<gene>
    <name evidence="1" type="ORF">M8523_24810</name>
</gene>
<evidence type="ECO:0000313" key="1">
    <source>
        <dbReference type="EMBL" id="MCW6511224.1"/>
    </source>
</evidence>
<dbReference type="AlphaFoldDB" id="A0AA42CL41"/>
<protein>
    <submittedName>
        <fullName evidence="1">Uncharacterized protein</fullName>
    </submittedName>
</protein>
<organism evidence="1 2">
    <name type="scientific">Lichenifustis flavocetrariae</name>
    <dbReference type="NCBI Taxonomy" id="2949735"/>
    <lineage>
        <taxon>Bacteria</taxon>
        <taxon>Pseudomonadati</taxon>
        <taxon>Pseudomonadota</taxon>
        <taxon>Alphaproteobacteria</taxon>
        <taxon>Hyphomicrobiales</taxon>
        <taxon>Lichenihabitantaceae</taxon>
        <taxon>Lichenifustis</taxon>
    </lineage>
</organism>
<reference evidence="1" key="1">
    <citation type="submission" date="2022-05" db="EMBL/GenBank/DDBJ databases">
        <authorList>
            <person name="Pankratov T."/>
        </authorList>
    </citation>
    <scope>NUCLEOTIDE SEQUENCE</scope>
    <source>
        <strain evidence="1">BP6-180914</strain>
    </source>
</reference>
<accession>A0AA42CL41</accession>
<comment type="caution">
    <text evidence="1">The sequence shown here is derived from an EMBL/GenBank/DDBJ whole genome shotgun (WGS) entry which is preliminary data.</text>
</comment>
<proteinExistence type="predicted"/>